<dbReference type="InterPro" id="IPR014026">
    <property type="entry name" value="UDP-Glc/GDP-Man_DH_dimer"/>
</dbReference>
<reference evidence="12" key="2">
    <citation type="journal article" date="2021" name="Microbiome">
        <title>Successional dynamics and alternative stable states in a saline activated sludge microbial community over 9 years.</title>
        <authorList>
            <person name="Wang Y."/>
            <person name="Ye J."/>
            <person name="Ju F."/>
            <person name="Liu L."/>
            <person name="Boyd J.A."/>
            <person name="Deng Y."/>
            <person name="Parks D.H."/>
            <person name="Jiang X."/>
            <person name="Yin X."/>
            <person name="Woodcroft B.J."/>
            <person name="Tyson G.W."/>
            <person name="Hugenholtz P."/>
            <person name="Polz M.F."/>
            <person name="Zhang T."/>
        </authorList>
    </citation>
    <scope>NUCLEOTIDE SEQUENCE</scope>
    <source>
        <strain evidence="12">HKST-UBA14</strain>
    </source>
</reference>
<feature type="domain" description="UDP-glucose/GDP-mannose dehydrogenase C-terminal" evidence="11">
    <location>
        <begin position="341"/>
        <end position="443"/>
    </location>
</feature>
<comment type="catalytic activity">
    <reaction evidence="6 7">
        <text>UDP-alpha-D-glucose + 2 NAD(+) + H2O = UDP-alpha-D-glucuronate + 2 NADH + 3 H(+)</text>
        <dbReference type="Rhea" id="RHEA:23596"/>
        <dbReference type="ChEBI" id="CHEBI:15377"/>
        <dbReference type="ChEBI" id="CHEBI:15378"/>
        <dbReference type="ChEBI" id="CHEBI:57540"/>
        <dbReference type="ChEBI" id="CHEBI:57945"/>
        <dbReference type="ChEBI" id="CHEBI:58052"/>
        <dbReference type="ChEBI" id="CHEBI:58885"/>
        <dbReference type="EC" id="1.1.1.22"/>
    </reaction>
</comment>
<dbReference type="SUPFAM" id="SSF52413">
    <property type="entry name" value="UDP-glucose/GDP-mannose dehydrogenase C-terminal domain"/>
    <property type="match status" value="1"/>
</dbReference>
<dbReference type="EMBL" id="JAGQLK010000003">
    <property type="protein sequence ID" value="MCA9382773.1"/>
    <property type="molecule type" value="Genomic_DNA"/>
</dbReference>
<evidence type="ECO:0000256" key="2">
    <source>
        <dbReference type="ARBA" id="ARBA00006601"/>
    </source>
</evidence>
<dbReference type="InterPro" id="IPR014027">
    <property type="entry name" value="UDP-Glc/GDP-Man_DH_C"/>
</dbReference>
<feature type="binding site" evidence="10">
    <location>
        <position position="121"/>
    </location>
    <ligand>
        <name>NAD(+)</name>
        <dbReference type="ChEBI" id="CHEBI:57540"/>
    </ligand>
</feature>
<keyword evidence="4 7" id="KW-0560">Oxidoreductase</keyword>
<dbReference type="SMART" id="SM00984">
    <property type="entry name" value="UDPG_MGDP_dh_C"/>
    <property type="match status" value="1"/>
</dbReference>
<feature type="binding site" evidence="10">
    <location>
        <position position="35"/>
    </location>
    <ligand>
        <name>NAD(+)</name>
        <dbReference type="ChEBI" id="CHEBI:57540"/>
    </ligand>
</feature>
<feature type="binding site" evidence="9">
    <location>
        <position position="348"/>
    </location>
    <ligand>
        <name>substrate</name>
    </ligand>
</feature>
<comment type="similarity">
    <text evidence="2 7">Belongs to the UDP-glucose/GDP-mannose dehydrogenase family.</text>
</comment>
<sequence length="458" mass="50163">MKVSIVGTGYVGLSTGALLAAAGHKVYCIDVDQSKIDTIKTGKSYFFEPGLDNFVKLGIDSGNLIPTLDYSEAIPDSEVAIISVGTPQADDGSVDLKYIFQAANSIKDNLQGDLIVVQKSTVPVGTGRELEKIFAKTDYKVDIISCPEFLAQGSAVLDTLNMDRFVVGSDSDEAKDKIIELFSTINDLLQSEDLDDYVQFASMYRKSKIFKDVPFKERVLSLGLESAELIKVTANAFLASKISFANYIAQVCDQVGANVNEVMEGIGMDERIGRSFLYAGLGWGGGCFPKDVEGLIHFADSVGVDFKMLKAARDVNFGQVDYSIKNIKEALGDDLKGKTATVLGLSFKPGTSDVRQSPAIELVTALLVEGMQVKVYDPKAMDEAKKIIKDRVYYAQGLNDALENAEITILATDWPDFNDIDFADYVDIVKEKNLFDARNRWDRSKAEEAGFKFYAIGR</sequence>
<dbReference type="GO" id="GO:0000271">
    <property type="term" value="P:polysaccharide biosynthetic process"/>
    <property type="evidence" value="ECO:0007669"/>
    <property type="project" value="InterPro"/>
</dbReference>
<organism evidence="12 13">
    <name type="scientific">Candidatus Dojkabacteria bacterium</name>
    <dbReference type="NCBI Taxonomy" id="2099670"/>
    <lineage>
        <taxon>Bacteria</taxon>
        <taxon>Candidatus Dojkabacteria</taxon>
    </lineage>
</organism>
<feature type="binding site" evidence="10">
    <location>
        <position position="86"/>
    </location>
    <ligand>
        <name>NAD(+)</name>
        <dbReference type="ChEBI" id="CHEBI:57540"/>
    </ligand>
</feature>
<dbReference type="InterPro" id="IPR017476">
    <property type="entry name" value="UDP-Glc/GDP-Man"/>
</dbReference>
<dbReference type="InterPro" id="IPR036291">
    <property type="entry name" value="NAD(P)-bd_dom_sf"/>
</dbReference>
<dbReference type="PANTHER" id="PTHR43750">
    <property type="entry name" value="UDP-GLUCOSE 6-DEHYDROGENASE TUAD"/>
    <property type="match status" value="1"/>
</dbReference>
<dbReference type="Pfam" id="PF03721">
    <property type="entry name" value="UDPG_MGDP_dh_N"/>
    <property type="match status" value="1"/>
</dbReference>
<dbReference type="InterPro" id="IPR028357">
    <property type="entry name" value="UDPglc_DH_bac"/>
</dbReference>
<evidence type="ECO:0000313" key="13">
    <source>
        <dbReference type="Proteomes" id="UP000783287"/>
    </source>
</evidence>
<evidence type="ECO:0000256" key="3">
    <source>
        <dbReference type="ARBA" id="ARBA00012954"/>
    </source>
</evidence>
<feature type="binding site" evidence="9">
    <location>
        <position position="231"/>
    </location>
    <ligand>
        <name>substrate</name>
    </ligand>
</feature>
<gene>
    <name evidence="12" type="ORF">KC909_00240</name>
</gene>
<dbReference type="GO" id="GO:0051287">
    <property type="term" value="F:NAD binding"/>
    <property type="evidence" value="ECO:0007669"/>
    <property type="project" value="InterPro"/>
</dbReference>
<evidence type="ECO:0000256" key="7">
    <source>
        <dbReference type="PIRNR" id="PIRNR000124"/>
    </source>
</evidence>
<evidence type="ECO:0000256" key="4">
    <source>
        <dbReference type="ARBA" id="ARBA00023002"/>
    </source>
</evidence>
<dbReference type="PANTHER" id="PTHR43750:SF3">
    <property type="entry name" value="UDP-GLUCOSE 6-DEHYDROGENASE TUAD"/>
    <property type="match status" value="1"/>
</dbReference>
<feature type="active site" description="Nucleophile" evidence="8">
    <location>
        <position position="287"/>
    </location>
</feature>
<evidence type="ECO:0000256" key="9">
    <source>
        <dbReference type="PIRSR" id="PIRSR500134-2"/>
    </source>
</evidence>
<evidence type="ECO:0000256" key="10">
    <source>
        <dbReference type="PIRSR" id="PIRSR500134-3"/>
    </source>
</evidence>
<evidence type="ECO:0000256" key="6">
    <source>
        <dbReference type="ARBA" id="ARBA00047473"/>
    </source>
</evidence>
<dbReference type="SUPFAM" id="SSF51735">
    <property type="entry name" value="NAD(P)-binding Rossmann-fold domains"/>
    <property type="match status" value="1"/>
</dbReference>
<dbReference type="NCBIfam" id="TIGR03026">
    <property type="entry name" value="NDP-sugDHase"/>
    <property type="match status" value="1"/>
</dbReference>
<proteinExistence type="inferred from homology"/>
<dbReference type="InterPro" id="IPR036220">
    <property type="entry name" value="UDP-Glc/GDP-Man_DH_C_sf"/>
</dbReference>
<dbReference type="Pfam" id="PF03720">
    <property type="entry name" value="UDPG_MGDP_dh_C"/>
    <property type="match status" value="1"/>
</dbReference>
<dbReference type="AlphaFoldDB" id="A0A955L512"/>
<dbReference type="SUPFAM" id="SSF48179">
    <property type="entry name" value="6-phosphogluconate dehydrogenase C-terminal domain-like"/>
    <property type="match status" value="1"/>
</dbReference>
<dbReference type="PIRSF" id="PIRSF000124">
    <property type="entry name" value="UDPglc_GDPman_dh"/>
    <property type="match status" value="1"/>
</dbReference>
<evidence type="ECO:0000256" key="1">
    <source>
        <dbReference type="ARBA" id="ARBA00004701"/>
    </source>
</evidence>
<evidence type="ECO:0000313" key="12">
    <source>
        <dbReference type="EMBL" id="MCA9382773.1"/>
    </source>
</evidence>
<dbReference type="GO" id="GO:0003979">
    <property type="term" value="F:UDP-glucose 6-dehydrogenase activity"/>
    <property type="evidence" value="ECO:0007669"/>
    <property type="project" value="UniProtKB-EC"/>
</dbReference>
<dbReference type="Gene3D" id="1.20.5.100">
    <property type="entry name" value="Cytochrome c1, transmembrane anchor, C-terminal"/>
    <property type="match status" value="1"/>
</dbReference>
<reference evidence="12" key="1">
    <citation type="submission" date="2020-04" db="EMBL/GenBank/DDBJ databases">
        <authorList>
            <person name="Zhang T."/>
        </authorList>
    </citation>
    <scope>NUCLEOTIDE SEQUENCE</scope>
    <source>
        <strain evidence="12">HKST-UBA14</strain>
    </source>
</reference>
<evidence type="ECO:0000256" key="5">
    <source>
        <dbReference type="ARBA" id="ARBA00023027"/>
    </source>
</evidence>
<dbReference type="InterPro" id="IPR008927">
    <property type="entry name" value="6-PGluconate_DH-like_C_sf"/>
</dbReference>
<name>A0A955L512_9BACT</name>
<accession>A0A955L512</accession>
<dbReference type="PIRSF" id="PIRSF500134">
    <property type="entry name" value="UDPglc_DH_bac"/>
    <property type="match status" value="1"/>
</dbReference>
<feature type="binding site" evidence="10">
    <location>
        <position position="355"/>
    </location>
    <ligand>
        <name>NAD(+)</name>
        <dbReference type="ChEBI" id="CHEBI:57540"/>
    </ligand>
</feature>
<evidence type="ECO:0000259" key="11">
    <source>
        <dbReference type="SMART" id="SM00984"/>
    </source>
</evidence>
<dbReference type="Proteomes" id="UP000783287">
    <property type="component" value="Unassembled WGS sequence"/>
</dbReference>
<evidence type="ECO:0000256" key="8">
    <source>
        <dbReference type="PIRSR" id="PIRSR500134-1"/>
    </source>
</evidence>
<dbReference type="Gene3D" id="3.40.50.720">
    <property type="entry name" value="NAD(P)-binding Rossmann-like Domain"/>
    <property type="match status" value="2"/>
</dbReference>
<feature type="binding site" evidence="10">
    <location>
        <position position="290"/>
    </location>
    <ligand>
        <name>NAD(+)</name>
        <dbReference type="ChEBI" id="CHEBI:57540"/>
    </ligand>
</feature>
<keyword evidence="5 7" id="KW-0520">NAD</keyword>
<dbReference type="EC" id="1.1.1.22" evidence="3 7"/>
<protein>
    <recommendedName>
        <fullName evidence="3 7">UDP-glucose 6-dehydrogenase</fullName>
        <ecNumber evidence="3 7">1.1.1.22</ecNumber>
    </recommendedName>
</protein>
<dbReference type="InterPro" id="IPR001732">
    <property type="entry name" value="UDP-Glc/GDP-Man_DH_N"/>
</dbReference>
<comment type="caution">
    <text evidence="12">The sequence shown here is derived from an EMBL/GenBank/DDBJ whole genome shotgun (WGS) entry which is preliminary data.</text>
</comment>
<comment type="pathway">
    <text evidence="1">Nucleotide-sugar biosynthesis; UDP-alpha-D-glucuronate biosynthesis; UDP-alpha-D-glucuronate from UDP-alpha-D-glucose: step 1/1.</text>
</comment>
<feature type="binding site" evidence="10">
    <location>
        <position position="30"/>
    </location>
    <ligand>
        <name>NAD(+)</name>
        <dbReference type="ChEBI" id="CHEBI:57540"/>
    </ligand>
</feature>
<feature type="binding site" evidence="9">
    <location>
        <position position="284"/>
    </location>
    <ligand>
        <name>substrate</name>
    </ligand>
</feature>
<dbReference type="Pfam" id="PF00984">
    <property type="entry name" value="UDPG_MGDP_dh"/>
    <property type="match status" value="1"/>
</dbReference>
<feature type="binding site" evidence="9">
    <location>
        <begin position="276"/>
        <end position="280"/>
    </location>
    <ligand>
        <name>substrate</name>
    </ligand>
</feature>